<dbReference type="GO" id="GO:0006089">
    <property type="term" value="P:lactate metabolic process"/>
    <property type="evidence" value="ECO:0007669"/>
    <property type="project" value="TreeGrafter"/>
</dbReference>
<dbReference type="InterPro" id="IPR015955">
    <property type="entry name" value="Lactate_DH/Glyco_Ohase_4_C"/>
</dbReference>
<dbReference type="GO" id="GO:0004459">
    <property type="term" value="F:L-lactate dehydrogenase (NAD+) activity"/>
    <property type="evidence" value="ECO:0007669"/>
    <property type="project" value="TreeGrafter"/>
</dbReference>
<dbReference type="PANTHER" id="PTHR43128:SF16">
    <property type="entry name" value="L-LACTATE DEHYDROGENASE"/>
    <property type="match status" value="1"/>
</dbReference>
<gene>
    <name evidence="2" type="ORF">DEA37_0012784</name>
</gene>
<evidence type="ECO:0000313" key="3">
    <source>
        <dbReference type="Proteomes" id="UP000324629"/>
    </source>
</evidence>
<comment type="caution">
    <text evidence="2">The sequence shown here is derived from an EMBL/GenBank/DDBJ whole genome shotgun (WGS) entry which is preliminary data.</text>
</comment>
<keyword evidence="3" id="KW-1185">Reference proteome</keyword>
<feature type="transmembrane region" description="Helical" evidence="1">
    <location>
        <begin position="20"/>
        <end position="37"/>
    </location>
</feature>
<dbReference type="Gene3D" id="3.90.110.10">
    <property type="entry name" value="Lactate dehydrogenase/glycoside hydrolase, family 4, C-terminal"/>
    <property type="match status" value="1"/>
</dbReference>
<dbReference type="PANTHER" id="PTHR43128">
    <property type="entry name" value="L-2-HYDROXYCARBOXYLATE DEHYDROGENASE (NAD(P)(+))"/>
    <property type="match status" value="1"/>
</dbReference>
<dbReference type="AlphaFoldDB" id="A0A5J4NFG9"/>
<name>A0A5J4NFG9_9TREM</name>
<keyword evidence="1" id="KW-1133">Transmembrane helix</keyword>
<organism evidence="2 3">
    <name type="scientific">Paragonimus westermani</name>
    <dbReference type="NCBI Taxonomy" id="34504"/>
    <lineage>
        <taxon>Eukaryota</taxon>
        <taxon>Metazoa</taxon>
        <taxon>Spiralia</taxon>
        <taxon>Lophotrochozoa</taxon>
        <taxon>Platyhelminthes</taxon>
        <taxon>Trematoda</taxon>
        <taxon>Digenea</taxon>
        <taxon>Plagiorchiida</taxon>
        <taxon>Troglotremata</taxon>
        <taxon>Troglotrematidae</taxon>
        <taxon>Paragonimus</taxon>
    </lineage>
</organism>
<evidence type="ECO:0000256" key="1">
    <source>
        <dbReference type="SAM" id="Phobius"/>
    </source>
</evidence>
<accession>A0A5J4NFG9</accession>
<keyword evidence="1" id="KW-0472">Membrane</keyword>
<reference evidence="2 3" key="1">
    <citation type="journal article" date="2019" name="Gigascience">
        <title>Whole-genome sequence of the oriental lung fluke Paragonimus westermani.</title>
        <authorList>
            <person name="Oey H."/>
            <person name="Zakrzewski M."/>
            <person name="Narain K."/>
            <person name="Devi K.R."/>
            <person name="Agatsuma T."/>
            <person name="Nawaratna S."/>
            <person name="Gobert G.N."/>
            <person name="Jones M.K."/>
            <person name="Ragan M.A."/>
            <person name="McManus D.P."/>
            <person name="Krause L."/>
        </authorList>
    </citation>
    <scope>NUCLEOTIDE SEQUENCE [LARGE SCALE GENOMIC DNA]</scope>
    <source>
        <strain evidence="2 3">IND2009</strain>
    </source>
</reference>
<dbReference type="Proteomes" id="UP000324629">
    <property type="component" value="Unassembled WGS sequence"/>
</dbReference>
<evidence type="ECO:0000313" key="2">
    <source>
        <dbReference type="EMBL" id="KAA3674210.1"/>
    </source>
</evidence>
<keyword evidence="1" id="KW-0812">Transmembrane</keyword>
<dbReference type="EMBL" id="QNGE01003312">
    <property type="protein sequence ID" value="KAA3674210.1"/>
    <property type="molecule type" value="Genomic_DNA"/>
</dbReference>
<protein>
    <submittedName>
        <fullName evidence="2">Uncharacterized protein</fullName>
    </submittedName>
</protein>
<proteinExistence type="predicted"/>
<sequence length="229" mass="25319">MNSMPLEDVELSEKPRRKVTIVWVSAVSMAAAYAIMVRVSGGHFLLKCDSIDQDIASVIALVDVACDRVKDEMKDKHFVWHCKLISSADAHVLFTVKLWGGLFRTVPVWCKVNIASVSLTSINPDIGKPCDLDNSGVIHKGVVGSNSLFYRVVFRAYQLIKLMGSKAWVIGLNWYALANTLQSNMHTIYTLCVSFKKTAYLPDGQATGLCSSLNLIKHMNNSSEYSLAT</sequence>